<gene>
    <name evidence="1" type="ORF">DSM3645_28767</name>
</gene>
<sequence length="74" mass="8330">MLPRRTSPTSPVDESRVSLVRQRCLLRRCTACRRQLFCTIPIDCWDGELLAAAADAESNEQCAAETTQFELSEL</sequence>
<evidence type="ECO:0000313" key="1">
    <source>
        <dbReference type="EMBL" id="EAQ81653.1"/>
    </source>
</evidence>
<dbReference type="Proteomes" id="UP000004358">
    <property type="component" value="Unassembled WGS sequence"/>
</dbReference>
<comment type="caution">
    <text evidence="1">The sequence shown here is derived from an EMBL/GenBank/DDBJ whole genome shotgun (WGS) entry which is preliminary data.</text>
</comment>
<dbReference type="RefSeq" id="WP_002653644.1">
    <property type="nucleotide sequence ID" value="NZ_CH672376.1"/>
</dbReference>
<name>A3ZPH5_9BACT</name>
<protein>
    <submittedName>
        <fullName evidence="1">Uncharacterized protein</fullName>
    </submittedName>
</protein>
<proteinExistence type="predicted"/>
<reference evidence="1 2" key="1">
    <citation type="submission" date="2006-02" db="EMBL/GenBank/DDBJ databases">
        <authorList>
            <person name="Amann R."/>
            <person name="Ferriera S."/>
            <person name="Johnson J."/>
            <person name="Kravitz S."/>
            <person name="Halpern A."/>
            <person name="Remington K."/>
            <person name="Beeson K."/>
            <person name="Tran B."/>
            <person name="Rogers Y.-H."/>
            <person name="Friedman R."/>
            <person name="Venter J.C."/>
        </authorList>
    </citation>
    <scope>NUCLEOTIDE SEQUENCE [LARGE SCALE GENOMIC DNA]</scope>
    <source>
        <strain evidence="1 2">DSM 3645</strain>
    </source>
</reference>
<dbReference type="STRING" id="314230.DSM3645_28767"/>
<dbReference type="AlphaFoldDB" id="A3ZPH5"/>
<accession>A3ZPH5</accession>
<dbReference type="HOGENOM" id="CLU_2680336_0_0_0"/>
<organism evidence="1 2">
    <name type="scientific">Blastopirellula marina DSM 3645</name>
    <dbReference type="NCBI Taxonomy" id="314230"/>
    <lineage>
        <taxon>Bacteria</taxon>
        <taxon>Pseudomonadati</taxon>
        <taxon>Planctomycetota</taxon>
        <taxon>Planctomycetia</taxon>
        <taxon>Pirellulales</taxon>
        <taxon>Pirellulaceae</taxon>
        <taxon>Blastopirellula</taxon>
    </lineage>
</organism>
<evidence type="ECO:0000313" key="2">
    <source>
        <dbReference type="Proteomes" id="UP000004358"/>
    </source>
</evidence>
<dbReference type="EMBL" id="AANZ01000004">
    <property type="protein sequence ID" value="EAQ81653.1"/>
    <property type="molecule type" value="Genomic_DNA"/>
</dbReference>